<protein>
    <submittedName>
        <fullName evidence="2">Uncharacterized protein</fullName>
    </submittedName>
</protein>
<comment type="caution">
    <text evidence="2">The sequence shown here is derived from an EMBL/GenBank/DDBJ whole genome shotgun (WGS) entry which is preliminary data.</text>
</comment>
<evidence type="ECO:0000313" key="2">
    <source>
        <dbReference type="EMBL" id="GAT26570.1"/>
    </source>
</evidence>
<dbReference type="EMBL" id="BCWF01000021">
    <property type="protein sequence ID" value="GAT26570.1"/>
    <property type="molecule type" value="Genomic_DNA"/>
</dbReference>
<gene>
    <name evidence="2" type="ORF">RIB2604_02102500</name>
</gene>
<name>A0A146FKV9_ASPKA</name>
<dbReference type="Proteomes" id="UP000075230">
    <property type="component" value="Unassembled WGS sequence"/>
</dbReference>
<evidence type="ECO:0000313" key="3">
    <source>
        <dbReference type="Proteomes" id="UP000075230"/>
    </source>
</evidence>
<organism evidence="2 3">
    <name type="scientific">Aspergillus kawachii</name>
    <name type="common">White koji mold</name>
    <name type="synonym">Aspergillus awamori var. kawachi</name>
    <dbReference type="NCBI Taxonomy" id="1069201"/>
    <lineage>
        <taxon>Eukaryota</taxon>
        <taxon>Fungi</taxon>
        <taxon>Dikarya</taxon>
        <taxon>Ascomycota</taxon>
        <taxon>Pezizomycotina</taxon>
        <taxon>Eurotiomycetes</taxon>
        <taxon>Eurotiomycetidae</taxon>
        <taxon>Eurotiales</taxon>
        <taxon>Aspergillaceae</taxon>
        <taxon>Aspergillus</taxon>
        <taxon>Aspergillus subgen. Circumdati</taxon>
    </lineage>
</organism>
<evidence type="ECO:0000256" key="1">
    <source>
        <dbReference type="SAM" id="SignalP"/>
    </source>
</evidence>
<reference evidence="2 3" key="1">
    <citation type="journal article" date="2016" name="DNA Res.">
        <title>Genome sequence of Aspergillus luchuensis NBRC 4314.</title>
        <authorList>
            <person name="Yamada O."/>
            <person name="Machida M."/>
            <person name="Hosoyama A."/>
            <person name="Goto M."/>
            <person name="Takahashi T."/>
            <person name="Futagami T."/>
            <person name="Yamagata Y."/>
            <person name="Takeuchi M."/>
            <person name="Kobayashi T."/>
            <person name="Koike H."/>
            <person name="Abe K."/>
            <person name="Asai K."/>
            <person name="Arita M."/>
            <person name="Fujita N."/>
            <person name="Fukuda K."/>
            <person name="Higa K."/>
            <person name="Horikawa H."/>
            <person name="Ishikawa T."/>
            <person name="Jinno K."/>
            <person name="Kato Y."/>
            <person name="Kirimura K."/>
            <person name="Mizutani O."/>
            <person name="Nakasone K."/>
            <person name="Sano M."/>
            <person name="Shiraishi Y."/>
            <person name="Tsukahara M."/>
            <person name="Gomi K."/>
        </authorList>
    </citation>
    <scope>NUCLEOTIDE SEQUENCE [LARGE SCALE GENOMIC DNA]</scope>
    <source>
        <strain evidence="2 3">RIB 2604</strain>
    </source>
</reference>
<proteinExistence type="predicted"/>
<reference evidence="3" key="2">
    <citation type="submission" date="2016-02" db="EMBL/GenBank/DDBJ databases">
        <title>Genome sequencing of Aspergillus luchuensis NBRC 4314.</title>
        <authorList>
            <person name="Yamada O."/>
        </authorList>
    </citation>
    <scope>NUCLEOTIDE SEQUENCE [LARGE SCALE GENOMIC DNA]</scope>
    <source>
        <strain evidence="3">RIB 2604</strain>
    </source>
</reference>
<keyword evidence="1" id="KW-0732">Signal</keyword>
<accession>A0A146FKV9</accession>
<dbReference type="AlphaFoldDB" id="A0A146FKV9"/>
<feature type="chain" id="PRO_5007524029" evidence="1">
    <location>
        <begin position="20"/>
        <end position="35"/>
    </location>
</feature>
<feature type="signal peptide" evidence="1">
    <location>
        <begin position="1"/>
        <end position="19"/>
    </location>
</feature>
<sequence>MQFNILCVLTLLVAFVASAAVPEVAPDVTSTHGSM</sequence>